<proteinExistence type="predicted"/>
<protein>
    <submittedName>
        <fullName evidence="1">Uncharacterized protein</fullName>
    </submittedName>
</protein>
<dbReference type="AlphaFoldDB" id="A0A381VJ58"/>
<reference evidence="1" key="1">
    <citation type="submission" date="2018-05" db="EMBL/GenBank/DDBJ databases">
        <authorList>
            <person name="Lanie J.A."/>
            <person name="Ng W.-L."/>
            <person name="Kazmierczak K.M."/>
            <person name="Andrzejewski T.M."/>
            <person name="Davidsen T.M."/>
            <person name="Wayne K.J."/>
            <person name="Tettelin H."/>
            <person name="Glass J.I."/>
            <person name="Rusch D."/>
            <person name="Podicherti R."/>
            <person name="Tsui H.-C.T."/>
            <person name="Winkler M.E."/>
        </authorList>
    </citation>
    <scope>NUCLEOTIDE SEQUENCE</scope>
</reference>
<accession>A0A381VJ58</accession>
<organism evidence="1">
    <name type="scientific">marine metagenome</name>
    <dbReference type="NCBI Taxonomy" id="408172"/>
    <lineage>
        <taxon>unclassified sequences</taxon>
        <taxon>metagenomes</taxon>
        <taxon>ecological metagenomes</taxon>
    </lineage>
</organism>
<name>A0A381VJ58_9ZZZZ</name>
<sequence>MTLRKTHIKQLNKGKINFFCCLHVWAVLMLFLFSGTDSAEAQEYATDRLFMKQYKKTKCRNEAEKIIRKIKKRPEMTLEHEVLLIQNIWVKLRSNLPLSPGERKLLKKLKEKGIVSKKMRSKEIWKHKATQFKDIRMKCKQIR</sequence>
<dbReference type="EMBL" id="UINC01008913">
    <property type="protein sequence ID" value="SVA40061.1"/>
    <property type="molecule type" value="Genomic_DNA"/>
</dbReference>
<evidence type="ECO:0000313" key="1">
    <source>
        <dbReference type="EMBL" id="SVA40061.1"/>
    </source>
</evidence>
<gene>
    <name evidence="1" type="ORF">METZ01_LOCUS92915</name>
</gene>